<keyword evidence="13" id="KW-1185">Reference proteome</keyword>
<organism evidence="12 13">
    <name type="scientific">Ostreobium quekettii</name>
    <dbReference type="NCBI Taxonomy" id="121088"/>
    <lineage>
        <taxon>Eukaryota</taxon>
        <taxon>Viridiplantae</taxon>
        <taxon>Chlorophyta</taxon>
        <taxon>core chlorophytes</taxon>
        <taxon>Ulvophyceae</taxon>
        <taxon>TCBD clade</taxon>
        <taxon>Bryopsidales</taxon>
        <taxon>Ostreobineae</taxon>
        <taxon>Ostreobiaceae</taxon>
        <taxon>Ostreobium</taxon>
    </lineage>
</organism>
<gene>
    <name evidence="12" type="ORF">OSTQU699_LOCUS9725</name>
</gene>
<sequence>MLGERCLLQSVLQDPSVIVVLLFMLSGAEAASVMDAYRLVQMDVDGAALGSRSVKLNQYATVYAPDAQMFRSIVIIPFAQVTEQIVKDVISKDKGIAGIIFTLPRDMDTRPVDDEDLQRFRQIEELLLSVSIATPVYFVIDNDDLENVVKDIKATLTGGTAPTAATGGYLLVIKGKGAEANPIKNPQVTNLYGMLSGAEGIRAARSNAPTIAITAHYDTFAAAPGLAVGSSDNGSGALVLLALARMFGTLYAAPESVPNPNILFLLTGA</sequence>
<feature type="signal peptide" evidence="10">
    <location>
        <begin position="1"/>
        <end position="30"/>
    </location>
</feature>
<evidence type="ECO:0000256" key="7">
    <source>
        <dbReference type="ARBA" id="ARBA00023136"/>
    </source>
</evidence>
<proteinExistence type="inferred from homology"/>
<evidence type="ECO:0000256" key="1">
    <source>
        <dbReference type="ARBA" id="ARBA00004389"/>
    </source>
</evidence>
<evidence type="ECO:0000256" key="2">
    <source>
        <dbReference type="ARBA" id="ARBA00007717"/>
    </source>
</evidence>
<evidence type="ECO:0000313" key="13">
    <source>
        <dbReference type="Proteomes" id="UP000708148"/>
    </source>
</evidence>
<dbReference type="AlphaFoldDB" id="A0A8S1JBA4"/>
<comment type="caution">
    <text evidence="12">The sequence shown here is derived from an EMBL/GenBank/DDBJ whole genome shotgun (WGS) entry which is preliminary data.</text>
</comment>
<evidence type="ECO:0000313" key="12">
    <source>
        <dbReference type="EMBL" id="CAD7704370.1"/>
    </source>
</evidence>
<evidence type="ECO:0000256" key="4">
    <source>
        <dbReference type="ARBA" id="ARBA00022729"/>
    </source>
</evidence>
<dbReference type="PANTHER" id="PTHR31826">
    <property type="entry name" value="NICALIN"/>
    <property type="match status" value="1"/>
</dbReference>
<dbReference type="InterPro" id="IPR016574">
    <property type="entry name" value="Nicalin"/>
</dbReference>
<evidence type="ECO:0000256" key="5">
    <source>
        <dbReference type="ARBA" id="ARBA00022824"/>
    </source>
</evidence>
<dbReference type="OrthoDB" id="5913609at2759"/>
<dbReference type="EMBL" id="CAJHUC010002788">
    <property type="protein sequence ID" value="CAD7704370.1"/>
    <property type="molecule type" value="Genomic_DNA"/>
</dbReference>
<evidence type="ECO:0000256" key="9">
    <source>
        <dbReference type="ARBA" id="ARBA00034873"/>
    </source>
</evidence>
<evidence type="ECO:0000259" key="11">
    <source>
        <dbReference type="Pfam" id="PF04389"/>
    </source>
</evidence>
<feature type="domain" description="Peptidase M28" evidence="11">
    <location>
        <begin position="208"/>
        <end position="269"/>
    </location>
</feature>
<keyword evidence="5" id="KW-0256">Endoplasmic reticulum</keyword>
<keyword evidence="3" id="KW-0812">Transmembrane</keyword>
<feature type="non-terminal residue" evidence="12">
    <location>
        <position position="1"/>
    </location>
</feature>
<feature type="chain" id="PRO_5035946991" description="BOS complex subunit NCLN" evidence="10">
    <location>
        <begin position="31"/>
        <end position="269"/>
    </location>
</feature>
<dbReference type="InterPro" id="IPR007484">
    <property type="entry name" value="Peptidase_M28"/>
</dbReference>
<protein>
    <recommendedName>
        <fullName evidence="9">BOS complex subunit NCLN</fullName>
    </recommendedName>
</protein>
<dbReference type="GO" id="GO:0005789">
    <property type="term" value="C:endoplasmic reticulum membrane"/>
    <property type="evidence" value="ECO:0007669"/>
    <property type="project" value="UniProtKB-SubCell"/>
</dbReference>
<evidence type="ECO:0000256" key="3">
    <source>
        <dbReference type="ARBA" id="ARBA00022692"/>
    </source>
</evidence>
<dbReference type="Proteomes" id="UP000708148">
    <property type="component" value="Unassembled WGS sequence"/>
</dbReference>
<dbReference type="Pfam" id="PF04389">
    <property type="entry name" value="Peptidase_M28"/>
    <property type="match status" value="1"/>
</dbReference>
<evidence type="ECO:0000256" key="6">
    <source>
        <dbReference type="ARBA" id="ARBA00022989"/>
    </source>
</evidence>
<dbReference type="Gene3D" id="3.40.630.10">
    <property type="entry name" value="Zn peptidases"/>
    <property type="match status" value="1"/>
</dbReference>
<comment type="subcellular location">
    <subcellularLocation>
        <location evidence="1">Endoplasmic reticulum membrane</location>
        <topology evidence="1">Single-pass membrane protein</topology>
    </subcellularLocation>
</comment>
<reference evidence="12" key="1">
    <citation type="submission" date="2020-12" db="EMBL/GenBank/DDBJ databases">
        <authorList>
            <person name="Iha C."/>
        </authorList>
    </citation>
    <scope>NUCLEOTIDE SEQUENCE</scope>
</reference>
<dbReference type="GO" id="GO:0009966">
    <property type="term" value="P:regulation of signal transduction"/>
    <property type="evidence" value="ECO:0007669"/>
    <property type="project" value="InterPro"/>
</dbReference>
<dbReference type="SUPFAM" id="SSF53187">
    <property type="entry name" value="Zn-dependent exopeptidases"/>
    <property type="match status" value="1"/>
</dbReference>
<keyword evidence="7" id="KW-0472">Membrane</keyword>
<keyword evidence="4 10" id="KW-0732">Signal</keyword>
<name>A0A8S1JBA4_9CHLO</name>
<accession>A0A8S1JBA4</accession>
<evidence type="ECO:0000256" key="8">
    <source>
        <dbReference type="ARBA" id="ARBA00023180"/>
    </source>
</evidence>
<evidence type="ECO:0000256" key="10">
    <source>
        <dbReference type="SAM" id="SignalP"/>
    </source>
</evidence>
<keyword evidence="6" id="KW-1133">Transmembrane helix</keyword>
<comment type="similarity">
    <text evidence="2">Belongs to the nicastrin family.</text>
</comment>
<keyword evidence="8" id="KW-0325">Glycoprotein</keyword>